<dbReference type="RefSeq" id="WP_129152162.1">
    <property type="nucleotide sequence ID" value="NZ_JBHSDO010000017.1"/>
</dbReference>
<dbReference type="GO" id="GO:0005737">
    <property type="term" value="C:cytoplasm"/>
    <property type="evidence" value="ECO:0007669"/>
    <property type="project" value="TreeGrafter"/>
</dbReference>
<proteinExistence type="inferred from homology"/>
<dbReference type="GO" id="GO:0008718">
    <property type="term" value="F:D-amino-acid dehydrogenase activity"/>
    <property type="evidence" value="ECO:0007669"/>
    <property type="project" value="TreeGrafter"/>
</dbReference>
<dbReference type="Gene3D" id="3.30.9.10">
    <property type="entry name" value="D-Amino Acid Oxidase, subunit A, domain 2"/>
    <property type="match status" value="1"/>
</dbReference>
<evidence type="ECO:0000313" key="5">
    <source>
        <dbReference type="Proteomes" id="UP000290849"/>
    </source>
</evidence>
<dbReference type="InterPro" id="IPR036188">
    <property type="entry name" value="FAD/NAD-bd_sf"/>
</dbReference>
<comment type="caution">
    <text evidence="4">The sequence shown here is derived from an EMBL/GenBank/DDBJ whole genome shotgun (WGS) entry which is preliminary data.</text>
</comment>
<dbReference type="GO" id="GO:0005886">
    <property type="term" value="C:plasma membrane"/>
    <property type="evidence" value="ECO:0007669"/>
    <property type="project" value="TreeGrafter"/>
</dbReference>
<dbReference type="SUPFAM" id="SSF54373">
    <property type="entry name" value="FAD-linked reductases, C-terminal domain"/>
    <property type="match status" value="1"/>
</dbReference>
<dbReference type="Proteomes" id="UP000290849">
    <property type="component" value="Unassembled WGS sequence"/>
</dbReference>
<dbReference type="GO" id="GO:0055130">
    <property type="term" value="P:D-alanine catabolic process"/>
    <property type="evidence" value="ECO:0007669"/>
    <property type="project" value="TreeGrafter"/>
</dbReference>
<gene>
    <name evidence="4" type="ORF">C7R54_19735</name>
</gene>
<dbReference type="Gene3D" id="3.50.50.60">
    <property type="entry name" value="FAD/NAD(P)-binding domain"/>
    <property type="match status" value="2"/>
</dbReference>
<dbReference type="AlphaFoldDB" id="A0A4Q1HG08"/>
<dbReference type="SUPFAM" id="SSF51905">
    <property type="entry name" value="FAD/NAD(P)-binding domain"/>
    <property type="match status" value="1"/>
</dbReference>
<evidence type="ECO:0000259" key="3">
    <source>
        <dbReference type="Pfam" id="PF01266"/>
    </source>
</evidence>
<dbReference type="PANTHER" id="PTHR13847:SF280">
    <property type="entry name" value="D-AMINO ACID DEHYDROGENASE"/>
    <property type="match status" value="1"/>
</dbReference>
<protein>
    <submittedName>
        <fullName evidence="4">D-amino acid dehydrogenase small subunit</fullName>
    </submittedName>
</protein>
<dbReference type="PANTHER" id="PTHR13847">
    <property type="entry name" value="SARCOSINE DEHYDROGENASE-RELATED"/>
    <property type="match status" value="1"/>
</dbReference>
<name>A0A4Q1HG08_9BURK</name>
<keyword evidence="5" id="KW-1185">Reference proteome</keyword>
<accession>A0A4Q1HG08</accession>
<reference evidence="4 5" key="1">
    <citation type="journal article" date="2017" name="Int. J. Syst. Evol. Microbiol.">
        <title>Achromobacter aloeverae sp. nov., isolated from the root of Aloe vera (L.) Burm.f.</title>
        <authorList>
            <person name="Kuncharoen N."/>
            <person name="Muramatsu Y."/>
            <person name="Shibata C."/>
            <person name="Kamakura Y."/>
            <person name="Nakagawa Y."/>
            <person name="Tanasupawat S."/>
        </authorList>
    </citation>
    <scope>NUCLEOTIDE SEQUENCE [LARGE SCALE GENOMIC DNA]</scope>
    <source>
        <strain evidence="4 5">AVA-1</strain>
    </source>
</reference>
<dbReference type="Pfam" id="PF01266">
    <property type="entry name" value="DAO"/>
    <property type="match status" value="1"/>
</dbReference>
<sequence length="414" mass="44252">MHILVIGAGIIGMTSAYALARDGHAVTVVDGAAQAGVGTSRANGAQLSYSFVAPLADAGVLRKLPAWLAQPNSPLRLRLRADPAQWRWALGFLRACRRDTADRTTAELLQLGLHSRRLMHDLVAREGLRFDFASSGKLLVYQDRQAYDAARALMDYQASLGCEQQALDRAACLALEPALADIAERIVGGIYTPSEDAGDCLALCGALQGRLAQASGVRFHFGTRVERLRTEGGRIVAAQTSAGALEADGYVIANGVGAQALCREVGVDPLIYPLKGYSLTYTLTDASRAPRTSLSDVHNKVVYARLGNRLRVAGMVDIGARSGDVDTRRIAGLKVQVRRYLPRLNEAGPPEEWAGLRPARPDSKPLIGATPYRNLWINAGHGALGFTLAAGSAGVLADRIAHRPSAVADRLFML</sequence>
<keyword evidence="2" id="KW-0560">Oxidoreductase</keyword>
<evidence type="ECO:0000313" key="4">
    <source>
        <dbReference type="EMBL" id="RXN85992.1"/>
    </source>
</evidence>
<dbReference type="InterPro" id="IPR006076">
    <property type="entry name" value="FAD-dep_OxRdtase"/>
</dbReference>
<feature type="domain" description="FAD dependent oxidoreductase" evidence="3">
    <location>
        <begin position="3"/>
        <end position="399"/>
    </location>
</feature>
<dbReference type="OrthoDB" id="18526at2"/>
<evidence type="ECO:0000256" key="1">
    <source>
        <dbReference type="ARBA" id="ARBA00009410"/>
    </source>
</evidence>
<comment type="similarity">
    <text evidence="1">Belongs to the DadA oxidoreductase family.</text>
</comment>
<evidence type="ECO:0000256" key="2">
    <source>
        <dbReference type="ARBA" id="ARBA00023002"/>
    </source>
</evidence>
<organism evidence="4 5">
    <name type="scientific">Achromobacter aloeverae</name>
    <dbReference type="NCBI Taxonomy" id="1750518"/>
    <lineage>
        <taxon>Bacteria</taxon>
        <taxon>Pseudomonadati</taxon>
        <taxon>Pseudomonadota</taxon>
        <taxon>Betaproteobacteria</taxon>
        <taxon>Burkholderiales</taxon>
        <taxon>Alcaligenaceae</taxon>
        <taxon>Achromobacter</taxon>
    </lineage>
</organism>
<dbReference type="EMBL" id="PYAL01000006">
    <property type="protein sequence ID" value="RXN85992.1"/>
    <property type="molecule type" value="Genomic_DNA"/>
</dbReference>
<dbReference type="NCBIfam" id="NF001933">
    <property type="entry name" value="PRK00711.1"/>
    <property type="match status" value="1"/>
</dbReference>